<keyword evidence="2" id="KW-1185">Reference proteome</keyword>
<name>A0ABQ9GTY4_9NEOP</name>
<evidence type="ECO:0000313" key="2">
    <source>
        <dbReference type="Proteomes" id="UP001159363"/>
    </source>
</evidence>
<reference evidence="1 2" key="1">
    <citation type="submission" date="2023-02" db="EMBL/GenBank/DDBJ databases">
        <title>LHISI_Scaffold_Assembly.</title>
        <authorList>
            <person name="Stuart O.P."/>
            <person name="Cleave R."/>
            <person name="Magrath M.J.L."/>
            <person name="Mikheyev A.S."/>
        </authorList>
    </citation>
    <scope>NUCLEOTIDE SEQUENCE [LARGE SCALE GENOMIC DNA]</scope>
    <source>
        <strain evidence="1">Daus_M_001</strain>
        <tissue evidence="1">Leg muscle</tissue>
    </source>
</reference>
<sequence>MVILSEIHIVSLDHSVIMTTPTNSLHIYTTSDNRTGRTILARVSPSEMGSYLHLLASARAEPCAQICMLLLASARNSRMPPMRTKCCTGLNAPLETRSRARTDTYAHARIPKTLLRMVMQIHQRRRDLLILLAGPVSSPYDCDDLESIATENPLYRSEYSVVSPGSLAKSLEDKLTSIRCTFWFPFVSQLVKHVPDEFQPITSLQEIVPNPVLPALRLNRRNSLGAAVVTLLTSRLGEPGSILGGVAPGFSHEGIEPDYAGFLRGLHCSLAQLHSHLVSTSSALKTSICKVGDQNGREKVHECSTACDVALCGNASGRGTEVEVGRWVGRQDQPAGWTSATLTWQGGRLCALASQRQGKVRRVKYQLLGGPPTRPSGTRLHGAPRAHIAAAATAPLALKGESGSIPGRFTPDLCKWESCRTMPLVGGFSRDLPFPPPFHFGTAPYASQSPTLALMTPIPSAYQHPISNLPGAKRNQWRTTWNMPEPCTLHVQSNTGNQQLGTPVPKTPKSFDSSVCLSVLYLQPLLGLSRFVDFFSNVSAVVAAAIIREQYLVTTPLKPRSLEIDDNGRESLRTCYNEPWRCDKCKAVVRRVVARAGLRGGSAVGRPEWARPARSPLLQLQAVSCTATSVAPCSEHTAPLRTPSWASPCWPAPAPSSASQVRRPRPALLRSHPTLVGSQHPLTAALISSLNSTTLYTLSQARRSLFDSSKESVVLQYKHRLAALLPQRDSKLKYTCMWGCASLGLISRTQAPESGDIFKADIYVRSVADDAVVWEFSQAFSPCLSRLHSAAGAPYFACRWLGQCLLCWVVSAAMSVPARRPPGRKCVVSAEVQAPYECRILHYWSCCSGDVYSNCDQADIRQYRSCGRQTVDRSCSPHLRVTSRGNYCRLRQRVCFGPVTLPLRPRLRRHRRRQSVAMEKMTRVVATTNRLFVFCASTQLSKSPVVHTLPCIPSRWGRGGVETRLAHGSPRREDEQVITHTTPEKCGRDAGERSTTGSLLASLHLECVGEYTQRHLIAHWDPPRRSRVKDAGATVACRDAADAACVSRRHVVAPMIVRDDVARSTMEISHKPMRSIAGKLQKADIEVGKEQYGCREVTCAVWKV</sequence>
<organism evidence="1 2">
    <name type="scientific">Dryococelus australis</name>
    <dbReference type="NCBI Taxonomy" id="614101"/>
    <lineage>
        <taxon>Eukaryota</taxon>
        <taxon>Metazoa</taxon>
        <taxon>Ecdysozoa</taxon>
        <taxon>Arthropoda</taxon>
        <taxon>Hexapoda</taxon>
        <taxon>Insecta</taxon>
        <taxon>Pterygota</taxon>
        <taxon>Neoptera</taxon>
        <taxon>Polyneoptera</taxon>
        <taxon>Phasmatodea</taxon>
        <taxon>Verophasmatodea</taxon>
        <taxon>Anareolatae</taxon>
        <taxon>Phasmatidae</taxon>
        <taxon>Eurycanthinae</taxon>
        <taxon>Dryococelus</taxon>
    </lineage>
</organism>
<protein>
    <submittedName>
        <fullName evidence="1">Uncharacterized protein</fullName>
    </submittedName>
</protein>
<gene>
    <name evidence="1" type="ORF">PR048_023358</name>
</gene>
<evidence type="ECO:0000313" key="1">
    <source>
        <dbReference type="EMBL" id="KAJ8875463.1"/>
    </source>
</evidence>
<dbReference type="EMBL" id="JARBHB010000009">
    <property type="protein sequence ID" value="KAJ8875463.1"/>
    <property type="molecule type" value="Genomic_DNA"/>
</dbReference>
<comment type="caution">
    <text evidence="1">The sequence shown here is derived from an EMBL/GenBank/DDBJ whole genome shotgun (WGS) entry which is preliminary data.</text>
</comment>
<proteinExistence type="predicted"/>
<dbReference type="Proteomes" id="UP001159363">
    <property type="component" value="Chromosome 8"/>
</dbReference>
<accession>A0ABQ9GTY4</accession>